<evidence type="ECO:0000256" key="2">
    <source>
        <dbReference type="SAM" id="SignalP"/>
    </source>
</evidence>
<feature type="domain" description="Glucose/Sorbosone dehydrogenase" evidence="3">
    <location>
        <begin position="423"/>
        <end position="718"/>
    </location>
</feature>
<dbReference type="InterPro" id="IPR011041">
    <property type="entry name" value="Quinoprot_gluc/sorb_DH_b-prop"/>
</dbReference>
<evidence type="ECO:0000313" key="5">
    <source>
        <dbReference type="Proteomes" id="UP001596263"/>
    </source>
</evidence>
<comment type="caution">
    <text evidence="4">The sequence shown here is derived from an EMBL/GenBank/DDBJ whole genome shotgun (WGS) entry which is preliminary data.</text>
</comment>
<reference evidence="5" key="1">
    <citation type="journal article" date="2019" name="Int. J. Syst. Evol. Microbiol.">
        <title>The Global Catalogue of Microorganisms (GCM) 10K type strain sequencing project: providing services to taxonomists for standard genome sequencing and annotation.</title>
        <authorList>
            <consortium name="The Broad Institute Genomics Platform"/>
            <consortium name="The Broad Institute Genome Sequencing Center for Infectious Disease"/>
            <person name="Wu L."/>
            <person name="Ma J."/>
        </authorList>
    </citation>
    <scope>NUCLEOTIDE SEQUENCE [LARGE SCALE GENOMIC DNA]</scope>
    <source>
        <strain evidence="5">KCTC 42586</strain>
    </source>
</reference>
<dbReference type="PANTHER" id="PTHR19328:SF13">
    <property type="entry name" value="HIPL1 PROTEIN"/>
    <property type="match status" value="1"/>
</dbReference>
<feature type="region of interest" description="Disordered" evidence="1">
    <location>
        <begin position="371"/>
        <end position="399"/>
    </location>
</feature>
<feature type="domain" description="Glucose/Sorbosone dehydrogenase" evidence="3">
    <location>
        <begin position="56"/>
        <end position="310"/>
    </location>
</feature>
<dbReference type="InterPro" id="IPR012938">
    <property type="entry name" value="Glc/Sorbosone_DH"/>
</dbReference>
<dbReference type="Pfam" id="PF07995">
    <property type="entry name" value="GSDH"/>
    <property type="match status" value="2"/>
</dbReference>
<name>A0ABW0CKE5_STRCD</name>
<evidence type="ECO:0000313" key="4">
    <source>
        <dbReference type="EMBL" id="MFC5215547.1"/>
    </source>
</evidence>
<dbReference type="SUPFAM" id="SSF50952">
    <property type="entry name" value="Soluble quinoprotein glucose dehydrogenase"/>
    <property type="match status" value="2"/>
</dbReference>
<feature type="chain" id="PRO_5046163859" evidence="2">
    <location>
        <begin position="38"/>
        <end position="733"/>
    </location>
</feature>
<feature type="signal peptide" evidence="2">
    <location>
        <begin position="1"/>
        <end position="37"/>
    </location>
</feature>
<evidence type="ECO:0000259" key="3">
    <source>
        <dbReference type="Pfam" id="PF07995"/>
    </source>
</evidence>
<dbReference type="Gene3D" id="2.120.10.30">
    <property type="entry name" value="TolB, C-terminal domain"/>
    <property type="match status" value="2"/>
</dbReference>
<dbReference type="PANTHER" id="PTHR19328">
    <property type="entry name" value="HEDGEHOG-INTERACTING PROTEIN"/>
    <property type="match status" value="1"/>
</dbReference>
<keyword evidence="5" id="KW-1185">Reference proteome</keyword>
<dbReference type="EMBL" id="JBHSKM010000008">
    <property type="protein sequence ID" value="MFC5215547.1"/>
    <property type="molecule type" value="Genomic_DNA"/>
</dbReference>
<evidence type="ECO:0000256" key="1">
    <source>
        <dbReference type="SAM" id="MobiDB-lite"/>
    </source>
</evidence>
<accession>A0ABW0CKE5</accession>
<organism evidence="4 5">
    <name type="scientific">Streptomyces coerulescens</name>
    <dbReference type="NCBI Taxonomy" id="29304"/>
    <lineage>
        <taxon>Bacteria</taxon>
        <taxon>Bacillati</taxon>
        <taxon>Actinomycetota</taxon>
        <taxon>Actinomycetes</taxon>
        <taxon>Kitasatosporales</taxon>
        <taxon>Streptomycetaceae</taxon>
        <taxon>Streptomyces</taxon>
    </lineage>
</organism>
<sequence length="733" mass="79327">MAHSGHWVRYSSRFCITSLTGAAALLAGMVPATNAAATDLVPRPAVDVARFSTGWSNPWAISFLPDGRSALVTENESARVYRLRDNGGRTLIGTVPKVAVRRPGDAAKGGLLGVAPSPTWDGRKDKQVFFMHTTATGSRVVRMNYDGKSLSGYTVVLGGLKRGSNHHGGKIAFGPDKYLYVATGEATYAGLAQDRKSLNGKILRITKSGRPAPGNPFGNRVYSYGHRNPQGLAWDRKGRLWSVEIGQEAKDELNLITRGANYGWPTCEGVCSAKGMTNPKATWDHTTAPAQVAVVGDDLYVSSLRGYQLWRVPITAALQGKGDSAKTKVFSGYALRALAKVPGRNELWLGTARQAGGDRILRVKVGAEGRAVGQRPEGARGTARSATTAPRTNNNMTRHFHPTVPADGGAPAGAKTLSKGWHTPWGISFLPNGRTALVTERLSYQVYSLDRNGTKKRVGEVPYTVPEPYAEGAGGLLGVAPSPTWDGRKDKQVFFMHTTKSETRVVRMDYDGRSLRNYKPILTGIRRGGDHNGGRIAFGPDKYLYVATGEALRPKLAQDKSSLNGKILRITKSGKPAPGNPFGNRVHSYGHRNPQGLAWDRKGRLWSVEIGDQTHDELNLIKRGANYGWPTCEGVCSAKGMTGPKAVFSPAKGVPAQLVVVRNVLYVSSLRGQRLWRVPIDGNSERLGTKRAYYPGTYGRLRALAKVPGANELWVGTSDLGYGNDKILRVPIR</sequence>
<gene>
    <name evidence="4" type="ORF">ACFPQ9_17025</name>
</gene>
<proteinExistence type="predicted"/>
<dbReference type="RefSeq" id="WP_380853538.1">
    <property type="nucleotide sequence ID" value="NZ_JBHSKM010000008.1"/>
</dbReference>
<dbReference type="InterPro" id="IPR011042">
    <property type="entry name" value="6-blade_b-propeller_TolB-like"/>
</dbReference>
<dbReference type="Proteomes" id="UP001596263">
    <property type="component" value="Unassembled WGS sequence"/>
</dbReference>
<protein>
    <submittedName>
        <fullName evidence="4">PQQ-dependent sugar dehydrogenase</fullName>
    </submittedName>
</protein>
<feature type="compositionally biased region" description="Low complexity" evidence="1">
    <location>
        <begin position="379"/>
        <end position="395"/>
    </location>
</feature>
<keyword evidence="2" id="KW-0732">Signal</keyword>